<dbReference type="InterPro" id="IPR001680">
    <property type="entry name" value="WD40_rpt"/>
</dbReference>
<dbReference type="SUPFAM" id="SSF50978">
    <property type="entry name" value="WD40 repeat-like"/>
    <property type="match status" value="1"/>
</dbReference>
<evidence type="ECO:0008006" key="7">
    <source>
        <dbReference type="Google" id="ProtNLM"/>
    </source>
</evidence>
<sequence length="434" mass="48146">MDSDTSSVTSSDTESTSGDRVIERWNQSLISDFTSLCGAPAAWVPGHPQHWGQERAKIQINENVKTPALSHDDVLIAVGVRNEIHIYHLATQQRVEVLQGHKSKVQTVVFAGAQVQNEQNESHYLLVSQSQEKHDTGIIMTWDLDRHGKRVLSHDQKDKSRLPGELGSHGNPIFSPDNKTMIYVIQNGMLTDPDGMSEYNPSVILWDIESRSLRHELLGHTDCVLWIGICPNSQLAASISWDGTARIWDMGSAACIRILGPFGGQLWSGVFSPDGKYLAISQGSPECSVHVHDVATGQLISRNEDLPDLWTRSLAWNPDGSLLAGGSENGHVRLWDPNTGAEKMRWCPSFAGHTKMTMNYSSAGGLQFVGQKLIFRIGEGTVGIYDVERNLKRQFSRLAEDPMHQCPRGYMICSNDEKVMVVPDADGVLRLWDL</sequence>
<gene>
    <name evidence="5" type="ORF">N7494_002035</name>
</gene>
<keyword evidence="1 3" id="KW-0853">WD repeat</keyword>
<reference evidence="5 6" key="1">
    <citation type="journal article" date="2023" name="IMA Fungus">
        <title>Comparative genomic study of the Penicillium genus elucidates a diverse pangenome and 15 lateral gene transfer events.</title>
        <authorList>
            <person name="Petersen C."/>
            <person name="Sorensen T."/>
            <person name="Nielsen M.R."/>
            <person name="Sondergaard T.E."/>
            <person name="Sorensen J.L."/>
            <person name="Fitzpatrick D.A."/>
            <person name="Frisvad J.C."/>
            <person name="Nielsen K.L."/>
        </authorList>
    </citation>
    <scope>NUCLEOTIDE SEQUENCE [LARGE SCALE GENOMIC DNA]</scope>
    <source>
        <strain evidence="5 6">IBT 35679</strain>
    </source>
</reference>
<evidence type="ECO:0000256" key="3">
    <source>
        <dbReference type="PROSITE-ProRule" id="PRU00221"/>
    </source>
</evidence>
<dbReference type="InterPro" id="IPR015943">
    <property type="entry name" value="WD40/YVTN_repeat-like_dom_sf"/>
</dbReference>
<evidence type="ECO:0000256" key="1">
    <source>
        <dbReference type="ARBA" id="ARBA00022574"/>
    </source>
</evidence>
<dbReference type="Proteomes" id="UP001220324">
    <property type="component" value="Unassembled WGS sequence"/>
</dbReference>
<dbReference type="PANTHER" id="PTHR19848:SF8">
    <property type="entry name" value="F-BOX AND WD REPEAT DOMAIN CONTAINING 7"/>
    <property type="match status" value="1"/>
</dbReference>
<dbReference type="InterPro" id="IPR011659">
    <property type="entry name" value="WD40"/>
</dbReference>
<feature type="region of interest" description="Disordered" evidence="4">
    <location>
        <begin position="1"/>
        <end position="20"/>
    </location>
</feature>
<comment type="caution">
    <text evidence="5">The sequence shown here is derived from an EMBL/GenBank/DDBJ whole genome shotgun (WGS) entry which is preliminary data.</text>
</comment>
<feature type="repeat" description="WD" evidence="3">
    <location>
        <begin position="313"/>
        <end position="345"/>
    </location>
</feature>
<feature type="repeat" description="WD" evidence="3">
    <location>
        <begin position="217"/>
        <end position="258"/>
    </location>
</feature>
<dbReference type="InterPro" id="IPR019775">
    <property type="entry name" value="WD40_repeat_CS"/>
</dbReference>
<feature type="compositionally biased region" description="Low complexity" evidence="4">
    <location>
        <begin position="1"/>
        <end position="19"/>
    </location>
</feature>
<dbReference type="PROSITE" id="PS50082">
    <property type="entry name" value="WD_REPEATS_2"/>
    <property type="match status" value="3"/>
</dbReference>
<dbReference type="PROSITE" id="PS50294">
    <property type="entry name" value="WD_REPEATS_REGION"/>
    <property type="match status" value="1"/>
</dbReference>
<organism evidence="5 6">
    <name type="scientific">Penicillium frequentans</name>
    <dbReference type="NCBI Taxonomy" id="3151616"/>
    <lineage>
        <taxon>Eukaryota</taxon>
        <taxon>Fungi</taxon>
        <taxon>Dikarya</taxon>
        <taxon>Ascomycota</taxon>
        <taxon>Pezizomycotina</taxon>
        <taxon>Eurotiomycetes</taxon>
        <taxon>Eurotiomycetidae</taxon>
        <taxon>Eurotiales</taxon>
        <taxon>Aspergillaceae</taxon>
        <taxon>Penicillium</taxon>
    </lineage>
</organism>
<keyword evidence="2" id="KW-0677">Repeat</keyword>
<dbReference type="AlphaFoldDB" id="A0AAD6GHM0"/>
<feature type="repeat" description="WD" evidence="3">
    <location>
        <begin position="414"/>
        <end position="434"/>
    </location>
</feature>
<dbReference type="PROSITE" id="PS00678">
    <property type="entry name" value="WD_REPEATS_1"/>
    <property type="match status" value="1"/>
</dbReference>
<proteinExistence type="predicted"/>
<keyword evidence="6" id="KW-1185">Reference proteome</keyword>
<evidence type="ECO:0000313" key="6">
    <source>
        <dbReference type="Proteomes" id="UP001220324"/>
    </source>
</evidence>
<dbReference type="Gene3D" id="2.130.10.10">
    <property type="entry name" value="YVTN repeat-like/Quinoprotein amine dehydrogenase"/>
    <property type="match status" value="2"/>
</dbReference>
<dbReference type="Pfam" id="PF00400">
    <property type="entry name" value="WD40"/>
    <property type="match status" value="2"/>
</dbReference>
<dbReference type="InterPro" id="IPR036322">
    <property type="entry name" value="WD40_repeat_dom_sf"/>
</dbReference>
<name>A0AAD6GHM0_9EURO</name>
<dbReference type="Pfam" id="PF07676">
    <property type="entry name" value="PD40"/>
    <property type="match status" value="1"/>
</dbReference>
<accession>A0AAD6GHM0</accession>
<dbReference type="PANTHER" id="PTHR19848">
    <property type="entry name" value="WD40 REPEAT PROTEIN"/>
    <property type="match status" value="1"/>
</dbReference>
<evidence type="ECO:0000313" key="5">
    <source>
        <dbReference type="EMBL" id="KAJ5552657.1"/>
    </source>
</evidence>
<dbReference type="SMART" id="SM00320">
    <property type="entry name" value="WD40"/>
    <property type="match status" value="4"/>
</dbReference>
<evidence type="ECO:0000256" key="4">
    <source>
        <dbReference type="SAM" id="MobiDB-lite"/>
    </source>
</evidence>
<dbReference type="EMBL" id="JAQIZZ010000002">
    <property type="protein sequence ID" value="KAJ5552657.1"/>
    <property type="molecule type" value="Genomic_DNA"/>
</dbReference>
<protein>
    <recommendedName>
        <fullName evidence="7">WD40 repeat-like protein</fullName>
    </recommendedName>
</protein>
<evidence type="ECO:0000256" key="2">
    <source>
        <dbReference type="ARBA" id="ARBA00022737"/>
    </source>
</evidence>